<sequence length="124" mass="13420">MGEIHPSQLELKSYVKFTYAMAARSLGLGHDIDASSAISIFMKLSDKAALSSSKCLWCKKKRLAVCSVSGNIPEAFRKESYIITGTDERGEKIAAAAAAGGSSPSEHCDVIKSQSYKILRKYVI</sequence>
<gene>
    <name evidence="1" type="ORF">LWI29_035481</name>
</gene>
<protein>
    <submittedName>
        <fullName evidence="1">Uncharacterized protein</fullName>
    </submittedName>
</protein>
<dbReference type="InterPro" id="IPR014729">
    <property type="entry name" value="Rossmann-like_a/b/a_fold"/>
</dbReference>
<dbReference type="Gene3D" id="3.40.50.620">
    <property type="entry name" value="HUPs"/>
    <property type="match status" value="1"/>
</dbReference>
<proteinExistence type="predicted"/>
<evidence type="ECO:0000313" key="1">
    <source>
        <dbReference type="EMBL" id="KAK0593366.1"/>
    </source>
</evidence>
<reference evidence="1" key="1">
    <citation type="journal article" date="2022" name="Plant J.">
        <title>Strategies of tolerance reflected in two North American maple genomes.</title>
        <authorList>
            <person name="McEvoy S.L."/>
            <person name="Sezen U.U."/>
            <person name="Trouern-Trend A."/>
            <person name="McMahon S.M."/>
            <person name="Schaberg P.G."/>
            <person name="Yang J."/>
            <person name="Wegrzyn J.L."/>
            <person name="Swenson N.G."/>
        </authorList>
    </citation>
    <scope>NUCLEOTIDE SEQUENCE</scope>
    <source>
        <strain evidence="1">NS2018</strain>
    </source>
</reference>
<dbReference type="EMBL" id="JAUESC010000380">
    <property type="protein sequence ID" value="KAK0593366.1"/>
    <property type="molecule type" value="Genomic_DNA"/>
</dbReference>
<accession>A0AA39VWL3</accession>
<organism evidence="1 2">
    <name type="scientific">Acer saccharum</name>
    <name type="common">Sugar maple</name>
    <dbReference type="NCBI Taxonomy" id="4024"/>
    <lineage>
        <taxon>Eukaryota</taxon>
        <taxon>Viridiplantae</taxon>
        <taxon>Streptophyta</taxon>
        <taxon>Embryophyta</taxon>
        <taxon>Tracheophyta</taxon>
        <taxon>Spermatophyta</taxon>
        <taxon>Magnoliopsida</taxon>
        <taxon>eudicotyledons</taxon>
        <taxon>Gunneridae</taxon>
        <taxon>Pentapetalae</taxon>
        <taxon>rosids</taxon>
        <taxon>malvids</taxon>
        <taxon>Sapindales</taxon>
        <taxon>Sapindaceae</taxon>
        <taxon>Hippocastanoideae</taxon>
        <taxon>Acereae</taxon>
        <taxon>Acer</taxon>
    </lineage>
</organism>
<evidence type="ECO:0000313" key="2">
    <source>
        <dbReference type="Proteomes" id="UP001168877"/>
    </source>
</evidence>
<name>A0AA39VWL3_ACESA</name>
<comment type="caution">
    <text evidence="1">The sequence shown here is derived from an EMBL/GenBank/DDBJ whole genome shotgun (WGS) entry which is preliminary data.</text>
</comment>
<dbReference type="Proteomes" id="UP001168877">
    <property type="component" value="Unassembled WGS sequence"/>
</dbReference>
<reference evidence="1" key="2">
    <citation type="submission" date="2023-06" db="EMBL/GenBank/DDBJ databases">
        <authorList>
            <person name="Swenson N.G."/>
            <person name="Wegrzyn J.L."/>
            <person name="Mcevoy S.L."/>
        </authorList>
    </citation>
    <scope>NUCLEOTIDE SEQUENCE</scope>
    <source>
        <strain evidence="1">NS2018</strain>
        <tissue evidence="1">Leaf</tissue>
    </source>
</reference>
<dbReference type="AlphaFoldDB" id="A0AA39VWL3"/>
<keyword evidence="2" id="KW-1185">Reference proteome</keyword>